<accession>A0ABU1ZHL1</accession>
<evidence type="ECO:0000256" key="1">
    <source>
        <dbReference type="SAM" id="Phobius"/>
    </source>
</evidence>
<sequence length="131" mass="14447">MSLRQLQITTALLGAVPVLTGLISMMGLSDPLYATLALPRDATLDSNMRFLGGVWLGLGLCVWWLVPRIASQTALFRAVWLMIFLGGVGRLVSLLAVGLPLWPFVGFTVLEIVGAPLFVWWQRKLRNDALR</sequence>
<dbReference type="RefSeq" id="WP_310338748.1">
    <property type="nucleotide sequence ID" value="NZ_JAVDXO010000001.1"/>
</dbReference>
<dbReference type="Proteomes" id="UP001268089">
    <property type="component" value="Unassembled WGS sequence"/>
</dbReference>
<evidence type="ECO:0008006" key="4">
    <source>
        <dbReference type="Google" id="ProtNLM"/>
    </source>
</evidence>
<dbReference type="EMBL" id="JAVDXO010000001">
    <property type="protein sequence ID" value="MDR7305027.1"/>
    <property type="molecule type" value="Genomic_DNA"/>
</dbReference>
<feature type="transmembrane region" description="Helical" evidence="1">
    <location>
        <begin position="7"/>
        <end position="28"/>
    </location>
</feature>
<name>A0ABU1ZHL1_9BURK</name>
<keyword evidence="1" id="KW-0812">Transmembrane</keyword>
<protein>
    <recommendedName>
        <fullName evidence="4">DUF4345 domain-containing protein</fullName>
    </recommendedName>
</protein>
<gene>
    <name evidence="2" type="ORF">J2X15_000293</name>
</gene>
<keyword evidence="1" id="KW-0472">Membrane</keyword>
<proteinExistence type="predicted"/>
<feature type="transmembrane region" description="Helical" evidence="1">
    <location>
        <begin position="48"/>
        <end position="66"/>
    </location>
</feature>
<dbReference type="Pfam" id="PF14248">
    <property type="entry name" value="DUF4345"/>
    <property type="match status" value="1"/>
</dbReference>
<reference evidence="2 3" key="1">
    <citation type="submission" date="2023-07" db="EMBL/GenBank/DDBJ databases">
        <title>Sorghum-associated microbial communities from plants grown in Nebraska, USA.</title>
        <authorList>
            <person name="Schachtman D."/>
        </authorList>
    </citation>
    <scope>NUCLEOTIDE SEQUENCE [LARGE SCALE GENOMIC DNA]</scope>
    <source>
        <strain evidence="2 3">BE308</strain>
    </source>
</reference>
<dbReference type="InterPro" id="IPR025597">
    <property type="entry name" value="DUF4345"/>
</dbReference>
<evidence type="ECO:0000313" key="3">
    <source>
        <dbReference type="Proteomes" id="UP001268089"/>
    </source>
</evidence>
<organism evidence="2 3">
    <name type="scientific">Rhodoferax saidenbachensis</name>
    <dbReference type="NCBI Taxonomy" id="1484693"/>
    <lineage>
        <taxon>Bacteria</taxon>
        <taxon>Pseudomonadati</taxon>
        <taxon>Pseudomonadota</taxon>
        <taxon>Betaproteobacteria</taxon>
        <taxon>Burkholderiales</taxon>
        <taxon>Comamonadaceae</taxon>
        <taxon>Rhodoferax</taxon>
    </lineage>
</organism>
<evidence type="ECO:0000313" key="2">
    <source>
        <dbReference type="EMBL" id="MDR7305027.1"/>
    </source>
</evidence>
<keyword evidence="1" id="KW-1133">Transmembrane helix</keyword>
<comment type="caution">
    <text evidence="2">The sequence shown here is derived from an EMBL/GenBank/DDBJ whole genome shotgun (WGS) entry which is preliminary data.</text>
</comment>
<feature type="transmembrane region" description="Helical" evidence="1">
    <location>
        <begin position="102"/>
        <end position="121"/>
    </location>
</feature>
<keyword evidence="3" id="KW-1185">Reference proteome</keyword>
<feature type="transmembrane region" description="Helical" evidence="1">
    <location>
        <begin position="78"/>
        <end position="96"/>
    </location>
</feature>